<name>A0ABQ6ITW1_9MICO</name>
<feature type="domain" description="AMP-binding enzyme C-terminal" evidence="1">
    <location>
        <begin position="6"/>
        <end position="75"/>
    </location>
</feature>
<sequence length="96" mass="10245">MVVEDVEAFLRGLPGIEDAAVVGPPHPRLGQVLTAVVVGEADEATLRQAVRDLPRPARPRRFVRRDSLPRTPGGKLLRSDVLASVCEPVGESAVVS</sequence>
<dbReference type="RefSeq" id="WP_284304264.1">
    <property type="nucleotide sequence ID" value="NZ_BSUO01000001.1"/>
</dbReference>
<dbReference type="InterPro" id="IPR045851">
    <property type="entry name" value="AMP-bd_C_sf"/>
</dbReference>
<organism evidence="2 3">
    <name type="scientific">Mobilicoccus caccae</name>
    <dbReference type="NCBI Taxonomy" id="1859295"/>
    <lineage>
        <taxon>Bacteria</taxon>
        <taxon>Bacillati</taxon>
        <taxon>Actinomycetota</taxon>
        <taxon>Actinomycetes</taxon>
        <taxon>Micrococcales</taxon>
        <taxon>Dermatophilaceae</taxon>
        <taxon>Mobilicoccus</taxon>
    </lineage>
</organism>
<gene>
    <name evidence="2" type="ORF">GCM10025883_26370</name>
</gene>
<dbReference type="InterPro" id="IPR025110">
    <property type="entry name" value="AMP-bd_C"/>
</dbReference>
<evidence type="ECO:0000313" key="3">
    <source>
        <dbReference type="Proteomes" id="UP001157126"/>
    </source>
</evidence>
<dbReference type="Pfam" id="PF13193">
    <property type="entry name" value="AMP-binding_C"/>
    <property type="match status" value="1"/>
</dbReference>
<protein>
    <recommendedName>
        <fullName evidence="1">AMP-binding enzyme C-terminal domain-containing protein</fullName>
    </recommendedName>
</protein>
<evidence type="ECO:0000313" key="2">
    <source>
        <dbReference type="EMBL" id="GMA40592.1"/>
    </source>
</evidence>
<comment type="caution">
    <text evidence="2">The sequence shown here is derived from an EMBL/GenBank/DDBJ whole genome shotgun (WGS) entry which is preliminary data.</text>
</comment>
<keyword evidence="3" id="KW-1185">Reference proteome</keyword>
<dbReference type="SUPFAM" id="SSF56801">
    <property type="entry name" value="Acetyl-CoA synthetase-like"/>
    <property type="match status" value="1"/>
</dbReference>
<dbReference type="Gene3D" id="3.30.300.30">
    <property type="match status" value="1"/>
</dbReference>
<proteinExistence type="predicted"/>
<reference evidence="3" key="1">
    <citation type="journal article" date="2019" name="Int. J. Syst. Evol. Microbiol.">
        <title>The Global Catalogue of Microorganisms (GCM) 10K type strain sequencing project: providing services to taxonomists for standard genome sequencing and annotation.</title>
        <authorList>
            <consortium name="The Broad Institute Genomics Platform"/>
            <consortium name="The Broad Institute Genome Sequencing Center for Infectious Disease"/>
            <person name="Wu L."/>
            <person name="Ma J."/>
        </authorList>
    </citation>
    <scope>NUCLEOTIDE SEQUENCE [LARGE SCALE GENOMIC DNA]</scope>
    <source>
        <strain evidence="3">NBRC 113072</strain>
    </source>
</reference>
<dbReference type="EMBL" id="BSUO01000001">
    <property type="protein sequence ID" value="GMA40592.1"/>
    <property type="molecule type" value="Genomic_DNA"/>
</dbReference>
<evidence type="ECO:0000259" key="1">
    <source>
        <dbReference type="Pfam" id="PF13193"/>
    </source>
</evidence>
<dbReference type="Proteomes" id="UP001157126">
    <property type="component" value="Unassembled WGS sequence"/>
</dbReference>
<accession>A0ABQ6ITW1</accession>